<comment type="similarity">
    <text evidence="2 8">Belongs to the short-chain dehydrogenases/reductases (SDR) family. FabI subfamily.</text>
</comment>
<feature type="binding site" evidence="11">
    <location>
        <position position="39"/>
    </location>
    <ligand>
        <name>NAD(+)</name>
        <dbReference type="ChEBI" id="CHEBI:57540"/>
    </ligand>
</feature>
<feature type="active site" description="Proton acceptor" evidence="9">
    <location>
        <position position="155"/>
    </location>
</feature>
<dbReference type="PIRSF" id="PIRSF000094">
    <property type="entry name" value="Enoyl-ACP_rdct"/>
    <property type="match status" value="1"/>
</dbReference>
<dbReference type="KEGG" id="lpil:LIP_0687"/>
<evidence type="ECO:0000256" key="7">
    <source>
        <dbReference type="ARBA" id="ARBA00023160"/>
    </source>
</evidence>
<dbReference type="CDD" id="cd05372">
    <property type="entry name" value="ENR_SDR"/>
    <property type="match status" value="1"/>
</dbReference>
<name>A0A0K2SI73_LIMPI</name>
<dbReference type="OrthoDB" id="9803628at2"/>
<dbReference type="STRING" id="1555112.LIP_0687"/>
<keyword evidence="4" id="KW-0276">Fatty acid metabolism</keyword>
<comment type="pathway">
    <text evidence="1">Lipid metabolism.</text>
</comment>
<evidence type="ECO:0000256" key="9">
    <source>
        <dbReference type="PIRSR" id="PIRSR000094-1"/>
    </source>
</evidence>
<evidence type="ECO:0000256" key="1">
    <source>
        <dbReference type="ARBA" id="ARBA00005189"/>
    </source>
</evidence>
<evidence type="ECO:0000256" key="3">
    <source>
        <dbReference type="ARBA" id="ARBA00022516"/>
    </source>
</evidence>
<evidence type="ECO:0000256" key="5">
    <source>
        <dbReference type="ARBA" id="ARBA00023002"/>
    </source>
</evidence>
<evidence type="ECO:0000313" key="12">
    <source>
        <dbReference type="EMBL" id="BAS26544.1"/>
    </source>
</evidence>
<dbReference type="PANTHER" id="PTHR43159">
    <property type="entry name" value="ENOYL-[ACYL-CARRIER-PROTEIN] REDUCTASE"/>
    <property type="match status" value="1"/>
</dbReference>
<sequence length="255" mass="27437">MLLEGKRAAIFNVANKRSIAWAIAQACAREGAELVLGYQNERLGEKVRELVPELPREPVLVPMDVATDEGVEAAVEQVRARAGELDVLVHSLAFAPSEALERPYVETSREAFRTALEVSAYSLALLARAFRPLLRPGASLLALTYYGSEKVMPNYNLMGVAKAALESSVRYLAYDLGADGIRVNAISAGPLNTLSARGISGFTGILQIYRDRAALKRNIEHREVADTAVFLASPLASGITGEVVFVDAGYSIMGA</sequence>
<dbReference type="InterPro" id="IPR002347">
    <property type="entry name" value="SDR_fam"/>
</dbReference>
<proteinExistence type="inferred from homology"/>
<evidence type="ECO:0000313" key="13">
    <source>
        <dbReference type="Proteomes" id="UP000065807"/>
    </source>
</evidence>
<dbReference type="EMBL" id="AP014924">
    <property type="protein sequence ID" value="BAS26544.1"/>
    <property type="molecule type" value="Genomic_DNA"/>
</dbReference>
<feature type="binding site" evidence="10">
    <location>
        <position position="95"/>
    </location>
    <ligand>
        <name>substrate</name>
    </ligand>
</feature>
<dbReference type="InterPro" id="IPR014358">
    <property type="entry name" value="Enoyl-ACP_Rdtase_NADH"/>
</dbReference>
<feature type="active site" description="Proton acceptor" evidence="9">
    <location>
        <position position="145"/>
    </location>
</feature>
<dbReference type="GO" id="GO:0006633">
    <property type="term" value="P:fatty acid biosynthetic process"/>
    <property type="evidence" value="ECO:0007669"/>
    <property type="project" value="UniProtKB-KW"/>
</dbReference>
<evidence type="ECO:0000256" key="4">
    <source>
        <dbReference type="ARBA" id="ARBA00022832"/>
    </source>
</evidence>
<dbReference type="RefSeq" id="WP_068134256.1">
    <property type="nucleotide sequence ID" value="NZ_AP014924.1"/>
</dbReference>
<accession>A0A0K2SI73</accession>
<dbReference type="Proteomes" id="UP000065807">
    <property type="component" value="Chromosome"/>
</dbReference>
<dbReference type="Gene3D" id="1.10.8.400">
    <property type="entry name" value="Enoyl acyl carrier protein reductase"/>
    <property type="match status" value="1"/>
</dbReference>
<dbReference type="AlphaFoldDB" id="A0A0K2SI73"/>
<protein>
    <recommendedName>
        <fullName evidence="8">Enoyl-[acyl-carrier-protein] reductase [NADH]</fullName>
        <ecNumber evidence="8">1.3.1.9</ecNumber>
    </recommendedName>
</protein>
<evidence type="ECO:0000256" key="6">
    <source>
        <dbReference type="ARBA" id="ARBA00023098"/>
    </source>
</evidence>
<dbReference type="InterPro" id="IPR036291">
    <property type="entry name" value="NAD(P)-bd_dom_sf"/>
</dbReference>
<reference evidence="13" key="2">
    <citation type="journal article" date="2016" name="Int. J. Syst. Evol. Microbiol.">
        <title>Complete genome sequence and cell structure of Limnochorda pilosa, a Gram-negative spore-former within the phylum Firmicutes.</title>
        <authorList>
            <person name="Watanabe M."/>
            <person name="Kojima H."/>
            <person name="Fukui M."/>
        </authorList>
    </citation>
    <scope>NUCLEOTIDE SEQUENCE [LARGE SCALE GENOMIC DNA]</scope>
    <source>
        <strain evidence="13">HC45</strain>
    </source>
</reference>
<keyword evidence="8 11" id="KW-0520">NAD</keyword>
<dbReference type="Gene3D" id="3.40.50.720">
    <property type="entry name" value="NAD(P)-binding Rossmann-like Domain"/>
    <property type="match status" value="1"/>
</dbReference>
<dbReference type="GO" id="GO:0004318">
    <property type="term" value="F:enoyl-[acyl-carrier-protein] reductase (NADH) activity"/>
    <property type="evidence" value="ECO:0007669"/>
    <property type="project" value="UniProtKB-EC"/>
</dbReference>
<dbReference type="Pfam" id="PF13561">
    <property type="entry name" value="adh_short_C2"/>
    <property type="match status" value="1"/>
</dbReference>
<keyword evidence="3 8" id="KW-0444">Lipid biosynthesis</keyword>
<dbReference type="EC" id="1.3.1.9" evidence="8"/>
<dbReference type="PANTHER" id="PTHR43159:SF2">
    <property type="entry name" value="ENOYL-[ACYL-CARRIER-PROTEIN] REDUCTASE [NADH], CHLOROPLASTIC"/>
    <property type="match status" value="1"/>
</dbReference>
<dbReference type="PRINTS" id="PR00081">
    <property type="entry name" value="GDHRDH"/>
</dbReference>
<keyword evidence="13" id="KW-1185">Reference proteome</keyword>
<keyword evidence="5 8" id="KW-0560">Oxidoreductase</keyword>
<dbReference type="PATRIC" id="fig|1555112.3.peg.717"/>
<keyword evidence="6" id="KW-0443">Lipid metabolism</keyword>
<keyword evidence="7 8" id="KW-0275">Fatty acid biosynthesis</keyword>
<feature type="binding site" evidence="11">
    <location>
        <position position="162"/>
    </location>
    <ligand>
        <name>NAD(+)</name>
        <dbReference type="ChEBI" id="CHEBI:57540"/>
    </ligand>
</feature>
<evidence type="ECO:0000256" key="8">
    <source>
        <dbReference type="PIRNR" id="PIRNR000094"/>
    </source>
</evidence>
<reference evidence="13" key="1">
    <citation type="submission" date="2015-07" db="EMBL/GenBank/DDBJ databases">
        <title>Complete genome sequence and phylogenetic analysis of Limnochorda pilosa.</title>
        <authorList>
            <person name="Watanabe M."/>
            <person name="Kojima H."/>
            <person name="Fukui M."/>
        </authorList>
    </citation>
    <scope>NUCLEOTIDE SEQUENCE [LARGE SCALE GENOMIC DNA]</scope>
    <source>
        <strain evidence="13">HC45</strain>
    </source>
</reference>
<feature type="binding site" evidence="11">
    <location>
        <begin position="64"/>
        <end position="65"/>
    </location>
    <ligand>
        <name>NAD(+)</name>
        <dbReference type="ChEBI" id="CHEBI:57540"/>
    </ligand>
</feature>
<dbReference type="SUPFAM" id="SSF51735">
    <property type="entry name" value="NAD(P)-binding Rossmann-fold domains"/>
    <property type="match status" value="1"/>
</dbReference>
<comment type="catalytic activity">
    <reaction evidence="8">
        <text>a 2,3-saturated acyl-[ACP] + NAD(+) = a (2E)-enoyl-[ACP] + NADH + H(+)</text>
        <dbReference type="Rhea" id="RHEA:10240"/>
        <dbReference type="Rhea" id="RHEA-COMP:9925"/>
        <dbReference type="Rhea" id="RHEA-COMP:9926"/>
        <dbReference type="ChEBI" id="CHEBI:15378"/>
        <dbReference type="ChEBI" id="CHEBI:57540"/>
        <dbReference type="ChEBI" id="CHEBI:57945"/>
        <dbReference type="ChEBI" id="CHEBI:78784"/>
        <dbReference type="ChEBI" id="CHEBI:78785"/>
        <dbReference type="EC" id="1.3.1.9"/>
    </reaction>
</comment>
<evidence type="ECO:0000256" key="11">
    <source>
        <dbReference type="PIRSR" id="PIRSR000094-3"/>
    </source>
</evidence>
<feature type="binding site" evidence="11">
    <location>
        <begin position="18"/>
        <end position="19"/>
    </location>
    <ligand>
        <name>NAD(+)</name>
        <dbReference type="ChEBI" id="CHEBI:57540"/>
    </ligand>
</feature>
<evidence type="ECO:0000256" key="10">
    <source>
        <dbReference type="PIRSR" id="PIRSR000094-2"/>
    </source>
</evidence>
<evidence type="ECO:0000256" key="2">
    <source>
        <dbReference type="ARBA" id="ARBA00009233"/>
    </source>
</evidence>
<feature type="binding site" evidence="11">
    <location>
        <position position="92"/>
    </location>
    <ligand>
        <name>NAD(+)</name>
        <dbReference type="ChEBI" id="CHEBI:57540"/>
    </ligand>
</feature>
<gene>
    <name evidence="12" type="ORF">LIP_0687</name>
</gene>
<organism evidence="12 13">
    <name type="scientific">Limnochorda pilosa</name>
    <dbReference type="NCBI Taxonomy" id="1555112"/>
    <lineage>
        <taxon>Bacteria</taxon>
        <taxon>Bacillati</taxon>
        <taxon>Bacillota</taxon>
        <taxon>Limnochordia</taxon>
        <taxon>Limnochordales</taxon>
        <taxon>Limnochordaceae</taxon>
        <taxon>Limnochorda</taxon>
    </lineage>
</organism>